<dbReference type="InterPro" id="IPR001296">
    <property type="entry name" value="Glyco_trans_1"/>
</dbReference>
<accession>A0A538U4V9</accession>
<dbReference type="SUPFAM" id="SSF53756">
    <property type="entry name" value="UDP-Glycosyltransferase/glycogen phosphorylase"/>
    <property type="match status" value="1"/>
</dbReference>
<dbReference type="Pfam" id="PF13579">
    <property type="entry name" value="Glyco_trans_4_4"/>
    <property type="match status" value="1"/>
</dbReference>
<evidence type="ECO:0000313" key="3">
    <source>
        <dbReference type="EMBL" id="TMQ70934.1"/>
    </source>
</evidence>
<dbReference type="GO" id="GO:0016757">
    <property type="term" value="F:glycosyltransferase activity"/>
    <property type="evidence" value="ECO:0007669"/>
    <property type="project" value="InterPro"/>
</dbReference>
<evidence type="ECO:0000259" key="1">
    <source>
        <dbReference type="Pfam" id="PF00534"/>
    </source>
</evidence>
<reference evidence="3 4" key="1">
    <citation type="journal article" date="2019" name="Nat. Microbiol.">
        <title>Mediterranean grassland soil C-N compound turnover is dependent on rainfall and depth, and is mediated by genomically divergent microorganisms.</title>
        <authorList>
            <person name="Diamond S."/>
            <person name="Andeer P.F."/>
            <person name="Li Z."/>
            <person name="Crits-Christoph A."/>
            <person name="Burstein D."/>
            <person name="Anantharaman K."/>
            <person name="Lane K.R."/>
            <person name="Thomas B.C."/>
            <person name="Pan C."/>
            <person name="Northen T.R."/>
            <person name="Banfield J.F."/>
        </authorList>
    </citation>
    <scope>NUCLEOTIDE SEQUENCE [LARGE SCALE GENOMIC DNA]</scope>
    <source>
        <strain evidence="3">WS_11</strain>
    </source>
</reference>
<dbReference type="Proteomes" id="UP000319771">
    <property type="component" value="Unassembled WGS sequence"/>
</dbReference>
<name>A0A538U4V9_UNCEI</name>
<dbReference type="PANTHER" id="PTHR45947">
    <property type="entry name" value="SULFOQUINOVOSYL TRANSFERASE SQD2"/>
    <property type="match status" value="1"/>
</dbReference>
<keyword evidence="3" id="KW-0808">Transferase</keyword>
<dbReference type="InterPro" id="IPR028098">
    <property type="entry name" value="Glyco_trans_4-like_N"/>
</dbReference>
<gene>
    <name evidence="3" type="ORF">E6K81_11380</name>
</gene>
<evidence type="ECO:0000259" key="2">
    <source>
        <dbReference type="Pfam" id="PF13579"/>
    </source>
</evidence>
<sequence length="413" mass="44659">MSRPLRIVVPTYWYPSHASDTNATYVHDINRHLARRGHAVRVVTPRSAGGAPREAFDGVEVVRFPLEVPDDLSYGHVAQTKVGLAGSLQRLVVMGRYMAAQRQAAIDEARAFQADILHAHWAIPTGPAAVSAAQVLGIPSVITLHGGDVYVNKEQGYDFPTRPYVRPVLKWTLNAATALTAITEDCRQHALRAGAREDHLQIVLNGADLRRFSPAPAGAQDPLRARYGPHLVFACRQLIPRKGLRFLIRAAALLKPRFPDLRLALAGDGIERADLEALAAELGIAGETTFLGWVPNSDLPAWYRAAAVSVIPSLEEGFGIPAAESMGCGVPVVASDAGGLPEVVQDGVTGRVVPRGDAEALAGAIGELLGDEAKRARMGQAGRERALRQFDWDVSVQQFEALFERLLSRGLRR</sequence>
<dbReference type="PANTHER" id="PTHR45947:SF3">
    <property type="entry name" value="SULFOQUINOVOSYL TRANSFERASE SQD2"/>
    <property type="match status" value="1"/>
</dbReference>
<evidence type="ECO:0000313" key="4">
    <source>
        <dbReference type="Proteomes" id="UP000319771"/>
    </source>
</evidence>
<dbReference type="Pfam" id="PF00534">
    <property type="entry name" value="Glycos_transf_1"/>
    <property type="match status" value="1"/>
</dbReference>
<dbReference type="Gene3D" id="3.40.50.2000">
    <property type="entry name" value="Glycogen Phosphorylase B"/>
    <property type="match status" value="2"/>
</dbReference>
<protein>
    <submittedName>
        <fullName evidence="3">Glycosyltransferase family 4 protein</fullName>
    </submittedName>
</protein>
<dbReference type="InterPro" id="IPR050194">
    <property type="entry name" value="Glycosyltransferase_grp1"/>
</dbReference>
<proteinExistence type="predicted"/>
<organism evidence="3 4">
    <name type="scientific">Eiseniibacteriota bacterium</name>
    <dbReference type="NCBI Taxonomy" id="2212470"/>
    <lineage>
        <taxon>Bacteria</taxon>
        <taxon>Candidatus Eiseniibacteriota</taxon>
    </lineage>
</organism>
<feature type="domain" description="Glycosyl transferase family 1" evidence="1">
    <location>
        <begin position="229"/>
        <end position="385"/>
    </location>
</feature>
<feature type="domain" description="Glycosyltransferase subfamily 4-like N-terminal" evidence="2">
    <location>
        <begin position="23"/>
        <end position="206"/>
    </location>
</feature>
<dbReference type="AlphaFoldDB" id="A0A538U4V9"/>
<dbReference type="EMBL" id="VBPB01000195">
    <property type="protein sequence ID" value="TMQ70934.1"/>
    <property type="molecule type" value="Genomic_DNA"/>
</dbReference>
<comment type="caution">
    <text evidence="3">The sequence shown here is derived from an EMBL/GenBank/DDBJ whole genome shotgun (WGS) entry which is preliminary data.</text>
</comment>